<comment type="subcellular location">
    <subcellularLocation>
        <location evidence="1 4">Nucleus</location>
    </subcellularLocation>
</comment>
<evidence type="ECO:0000313" key="7">
    <source>
        <dbReference type="Proteomes" id="UP000195602"/>
    </source>
</evidence>
<dbReference type="Proteomes" id="UP000195602">
    <property type="component" value="Unassembled WGS sequence"/>
</dbReference>
<evidence type="ECO:0000256" key="4">
    <source>
        <dbReference type="PIRNR" id="PIRNR000777"/>
    </source>
</evidence>
<dbReference type="KEGG" id="clus:A9F13_03g00517"/>
<evidence type="ECO:0000313" key="6">
    <source>
        <dbReference type="EMBL" id="OVF09929.1"/>
    </source>
</evidence>
<dbReference type="OMA" id="ADPYENT"/>
<comment type="similarity">
    <text evidence="2 4">Belongs to the eukaryotic RPC7 RNA polymerase subunit family.</text>
</comment>
<dbReference type="GO" id="GO:0006384">
    <property type="term" value="P:transcription initiation at RNA polymerase III promoter"/>
    <property type="evidence" value="ECO:0007669"/>
    <property type="project" value="EnsemblFungi"/>
</dbReference>
<dbReference type="Pfam" id="PF11705">
    <property type="entry name" value="RNA_pol_3_Rpc31"/>
    <property type="match status" value="1"/>
</dbReference>
<dbReference type="GO" id="GO:0003899">
    <property type="term" value="F:DNA-directed RNA polymerase activity"/>
    <property type="evidence" value="ECO:0007669"/>
    <property type="project" value="EnsemblFungi"/>
</dbReference>
<comment type="subunit">
    <text evidence="4">Component of the RNA polymerase III (Pol III) complex.</text>
</comment>
<keyword evidence="6" id="KW-0804">Transcription</keyword>
<keyword evidence="6" id="KW-0240">DNA-directed RNA polymerase</keyword>
<dbReference type="GO" id="GO:0042797">
    <property type="term" value="P:tRNA transcription by RNA polymerase III"/>
    <property type="evidence" value="ECO:0007669"/>
    <property type="project" value="EnsemblFungi"/>
</dbReference>
<dbReference type="AlphaFoldDB" id="A0AA91Q2M5"/>
<evidence type="ECO:0000256" key="3">
    <source>
        <dbReference type="ARBA" id="ARBA00023242"/>
    </source>
</evidence>
<evidence type="ECO:0000256" key="2">
    <source>
        <dbReference type="ARBA" id="ARBA00008352"/>
    </source>
</evidence>
<dbReference type="EMBL" id="LYUB02000003">
    <property type="protein sequence ID" value="OVF09929.1"/>
    <property type="molecule type" value="Genomic_DNA"/>
</dbReference>
<name>A0AA91Q2M5_CLALS</name>
<dbReference type="PANTHER" id="PTHR15367:SF2">
    <property type="entry name" value="DNA-DIRECTED RNA POLYMERASE III SUBUNIT"/>
    <property type="match status" value="1"/>
</dbReference>
<dbReference type="PIRSF" id="PIRSF000777">
    <property type="entry name" value="RNA_polIII_C31"/>
    <property type="match status" value="1"/>
</dbReference>
<dbReference type="PANTHER" id="PTHR15367">
    <property type="entry name" value="DNA-DIRECTED RNA POLYMERASE III"/>
    <property type="match status" value="1"/>
</dbReference>
<sequence>MSFKNRSSGKVLLPFGLDYSDVLSQGQQTEKPQHPLPVHGPLTPFEENAAKQALAFAKLMYDGPFFTGSPDEETNTGPAPIQRYSDKYKKVKKVGRSVDEYPYQLEFFPEELYSVMGITKKKKKLLLSSYKADGGLARFDVAETEESAQSMLEKLKSLAEDLDADPQTNQNDEEAEDDDPDDEFEEDDDDDYNAEKYFDDGDDDMGDDGDDEAAF</sequence>
<accession>A0AA91Q2M5</accession>
<feature type="region of interest" description="Disordered" evidence="5">
    <location>
        <begin position="23"/>
        <end position="43"/>
    </location>
</feature>
<gene>
    <name evidence="6" type="ORF">A9F13_03g00517</name>
</gene>
<dbReference type="GO" id="GO:0006386">
    <property type="term" value="P:termination of RNA polymerase III transcription"/>
    <property type="evidence" value="ECO:0007669"/>
    <property type="project" value="EnsemblFungi"/>
</dbReference>
<reference evidence="6 7" key="1">
    <citation type="submission" date="2017-04" db="EMBL/GenBank/DDBJ databases">
        <title>Draft genome of the yeast Clavispora lusitaniae type strain CBS 6936.</title>
        <authorList>
            <person name="Durrens P."/>
            <person name="Klopp C."/>
            <person name="Biteau N."/>
            <person name="Fitton-Ouhabi V."/>
            <person name="Dementhon K."/>
            <person name="Accoceberry I."/>
            <person name="Sherman D.J."/>
            <person name="Noel T."/>
        </authorList>
    </citation>
    <scope>NUCLEOTIDE SEQUENCE [LARGE SCALE GENOMIC DNA]</scope>
    <source>
        <strain evidence="6 7">CBS 6936</strain>
    </source>
</reference>
<comment type="function">
    <text evidence="4">DNA-dependent RNA polymerase catalyzes the transcription of DNA into RNA using the four ribonucleoside triphosphates as substrates. Specific peripheric component of RNA polymerase III which synthesizes small RNAs, such as 5S rRNA and tRNAs.</text>
</comment>
<protein>
    <recommendedName>
        <fullName evidence="4">DNA-directed RNA polymerase III subunit</fullName>
    </recommendedName>
</protein>
<evidence type="ECO:0000256" key="5">
    <source>
        <dbReference type="SAM" id="MobiDB-lite"/>
    </source>
</evidence>
<feature type="region of interest" description="Disordered" evidence="5">
    <location>
        <begin position="155"/>
        <end position="215"/>
    </location>
</feature>
<comment type="caution">
    <text evidence="6">The sequence shown here is derived from an EMBL/GenBank/DDBJ whole genome shotgun (WGS) entry which is preliminary data.</text>
</comment>
<feature type="compositionally biased region" description="Acidic residues" evidence="5">
    <location>
        <begin position="200"/>
        <end position="215"/>
    </location>
</feature>
<dbReference type="InterPro" id="IPR024661">
    <property type="entry name" value="RNA_pol_III_Rpc31"/>
</dbReference>
<organism evidence="6 7">
    <name type="scientific">Clavispora lusitaniae</name>
    <name type="common">Candida lusitaniae</name>
    <dbReference type="NCBI Taxonomy" id="36911"/>
    <lineage>
        <taxon>Eukaryota</taxon>
        <taxon>Fungi</taxon>
        <taxon>Dikarya</taxon>
        <taxon>Ascomycota</taxon>
        <taxon>Saccharomycotina</taxon>
        <taxon>Pichiomycetes</taxon>
        <taxon>Metschnikowiaceae</taxon>
        <taxon>Clavispora</taxon>
    </lineage>
</organism>
<proteinExistence type="inferred from homology"/>
<evidence type="ECO:0000256" key="1">
    <source>
        <dbReference type="ARBA" id="ARBA00004123"/>
    </source>
</evidence>
<keyword evidence="3 4" id="KW-0539">Nucleus</keyword>
<feature type="compositionally biased region" description="Acidic residues" evidence="5">
    <location>
        <begin position="171"/>
        <end position="192"/>
    </location>
</feature>
<dbReference type="GO" id="GO:0005666">
    <property type="term" value="C:RNA polymerase III complex"/>
    <property type="evidence" value="ECO:0007669"/>
    <property type="project" value="UniProtKB-UniRule"/>
</dbReference>